<dbReference type="EMBL" id="JAIWYP010000007">
    <property type="protein sequence ID" value="KAH3794425.1"/>
    <property type="molecule type" value="Genomic_DNA"/>
</dbReference>
<feature type="domain" description="Protein kinase" evidence="1">
    <location>
        <begin position="1"/>
        <end position="57"/>
    </location>
</feature>
<organism evidence="3 4">
    <name type="scientific">Dreissena polymorpha</name>
    <name type="common">Zebra mussel</name>
    <name type="synonym">Mytilus polymorpha</name>
    <dbReference type="NCBI Taxonomy" id="45954"/>
    <lineage>
        <taxon>Eukaryota</taxon>
        <taxon>Metazoa</taxon>
        <taxon>Spiralia</taxon>
        <taxon>Lophotrochozoa</taxon>
        <taxon>Mollusca</taxon>
        <taxon>Bivalvia</taxon>
        <taxon>Autobranchia</taxon>
        <taxon>Heteroconchia</taxon>
        <taxon>Euheterodonta</taxon>
        <taxon>Imparidentia</taxon>
        <taxon>Neoheterodontei</taxon>
        <taxon>Myida</taxon>
        <taxon>Dreissenoidea</taxon>
        <taxon>Dreissenidae</taxon>
        <taxon>Dreissena</taxon>
    </lineage>
</organism>
<dbReference type="InterPro" id="IPR011009">
    <property type="entry name" value="Kinase-like_dom_sf"/>
</dbReference>
<keyword evidence="4" id="KW-1185">Reference proteome</keyword>
<dbReference type="GO" id="GO:0005524">
    <property type="term" value="F:ATP binding"/>
    <property type="evidence" value="ECO:0007669"/>
    <property type="project" value="InterPro"/>
</dbReference>
<protein>
    <recommendedName>
        <fullName evidence="1">Protein kinase domain-containing protein</fullName>
    </recommendedName>
</protein>
<dbReference type="InterPro" id="IPR000719">
    <property type="entry name" value="Prot_kinase_dom"/>
</dbReference>
<dbReference type="InterPro" id="IPR050122">
    <property type="entry name" value="RTK"/>
</dbReference>
<evidence type="ECO:0000313" key="4">
    <source>
        <dbReference type="Proteomes" id="UP000828390"/>
    </source>
</evidence>
<dbReference type="AlphaFoldDB" id="A0A9D4F8V6"/>
<dbReference type="Gene3D" id="3.30.200.20">
    <property type="entry name" value="Phosphorylase Kinase, domain 1"/>
    <property type="match status" value="1"/>
</dbReference>
<dbReference type="GO" id="GO:0010976">
    <property type="term" value="P:positive regulation of neuron projection development"/>
    <property type="evidence" value="ECO:0007669"/>
    <property type="project" value="TreeGrafter"/>
</dbReference>
<dbReference type="Pfam" id="PF07714">
    <property type="entry name" value="PK_Tyr_Ser-Thr"/>
    <property type="match status" value="1"/>
</dbReference>
<dbReference type="PANTHER" id="PTHR24416:SF634">
    <property type="entry name" value="DISCOIDIN DOMAIN-CONTAINING RECEPTOR TYROSINE KINASE B"/>
    <property type="match status" value="1"/>
</dbReference>
<dbReference type="Proteomes" id="UP000828390">
    <property type="component" value="Unassembled WGS sequence"/>
</dbReference>
<dbReference type="GO" id="GO:0038062">
    <property type="term" value="F:protein tyrosine kinase collagen receptor activity"/>
    <property type="evidence" value="ECO:0007669"/>
    <property type="project" value="TreeGrafter"/>
</dbReference>
<gene>
    <name evidence="2" type="ORF">DPMN_147954</name>
    <name evidence="3" type="ORF">DPMN_147958</name>
</gene>
<dbReference type="SUPFAM" id="SSF56112">
    <property type="entry name" value="Protein kinase-like (PK-like)"/>
    <property type="match status" value="1"/>
</dbReference>
<sequence length="57" mass="6434">MSQLRDPNIVRVLGVCTGEEPLCMIVEYMKYGDLNQFLLDHVLETPSAQAVNAKILR</sequence>
<dbReference type="GO" id="GO:0051897">
    <property type="term" value="P:positive regulation of phosphatidylinositol 3-kinase/protein kinase B signal transduction"/>
    <property type="evidence" value="ECO:0007669"/>
    <property type="project" value="TreeGrafter"/>
</dbReference>
<dbReference type="GO" id="GO:0043235">
    <property type="term" value="C:receptor complex"/>
    <property type="evidence" value="ECO:0007669"/>
    <property type="project" value="TreeGrafter"/>
</dbReference>
<accession>A0A9D4F8V6</accession>
<dbReference type="EMBL" id="JAIWYP010000007">
    <property type="protein sequence ID" value="KAH3794421.1"/>
    <property type="molecule type" value="Genomic_DNA"/>
</dbReference>
<name>A0A9D4F8V6_DREPO</name>
<dbReference type="PANTHER" id="PTHR24416">
    <property type="entry name" value="TYROSINE-PROTEIN KINASE RECEPTOR"/>
    <property type="match status" value="1"/>
</dbReference>
<comment type="caution">
    <text evidence="3">The sequence shown here is derived from an EMBL/GenBank/DDBJ whole genome shotgun (WGS) entry which is preliminary data.</text>
</comment>
<dbReference type="PROSITE" id="PS50011">
    <property type="entry name" value="PROTEIN_KINASE_DOM"/>
    <property type="match status" value="1"/>
</dbReference>
<evidence type="ECO:0000259" key="1">
    <source>
        <dbReference type="PROSITE" id="PS50011"/>
    </source>
</evidence>
<evidence type="ECO:0000313" key="3">
    <source>
        <dbReference type="EMBL" id="KAH3794425.1"/>
    </source>
</evidence>
<dbReference type="InterPro" id="IPR001245">
    <property type="entry name" value="Ser-Thr/Tyr_kinase_cat_dom"/>
</dbReference>
<reference evidence="3" key="1">
    <citation type="journal article" date="2019" name="bioRxiv">
        <title>The Genome of the Zebra Mussel, Dreissena polymorpha: A Resource for Invasive Species Research.</title>
        <authorList>
            <person name="McCartney M.A."/>
            <person name="Auch B."/>
            <person name="Kono T."/>
            <person name="Mallez S."/>
            <person name="Zhang Y."/>
            <person name="Obille A."/>
            <person name="Becker A."/>
            <person name="Abrahante J.E."/>
            <person name="Garbe J."/>
            <person name="Badalamenti J.P."/>
            <person name="Herman A."/>
            <person name="Mangelson H."/>
            <person name="Liachko I."/>
            <person name="Sullivan S."/>
            <person name="Sone E.D."/>
            <person name="Koren S."/>
            <person name="Silverstein K.A.T."/>
            <person name="Beckman K.B."/>
            <person name="Gohl D.M."/>
        </authorList>
    </citation>
    <scope>NUCLEOTIDE SEQUENCE</scope>
    <source>
        <strain evidence="3">Duluth1</strain>
        <tissue evidence="3">Whole animal</tissue>
    </source>
</reference>
<dbReference type="GO" id="GO:0005518">
    <property type="term" value="F:collagen binding"/>
    <property type="evidence" value="ECO:0007669"/>
    <property type="project" value="TreeGrafter"/>
</dbReference>
<evidence type="ECO:0000313" key="2">
    <source>
        <dbReference type="EMBL" id="KAH3794421.1"/>
    </source>
</evidence>
<dbReference type="GO" id="GO:0005886">
    <property type="term" value="C:plasma membrane"/>
    <property type="evidence" value="ECO:0007669"/>
    <property type="project" value="TreeGrafter"/>
</dbReference>
<reference evidence="3" key="2">
    <citation type="submission" date="2020-11" db="EMBL/GenBank/DDBJ databases">
        <authorList>
            <person name="McCartney M.A."/>
            <person name="Auch B."/>
            <person name="Kono T."/>
            <person name="Mallez S."/>
            <person name="Becker A."/>
            <person name="Gohl D.M."/>
            <person name="Silverstein K.A.T."/>
            <person name="Koren S."/>
            <person name="Bechman K.B."/>
            <person name="Herman A."/>
            <person name="Abrahante J.E."/>
            <person name="Garbe J."/>
        </authorList>
    </citation>
    <scope>NUCLEOTIDE SEQUENCE</scope>
    <source>
        <strain evidence="3">Duluth1</strain>
        <tissue evidence="3">Whole animal</tissue>
    </source>
</reference>
<proteinExistence type="predicted"/>